<reference evidence="3" key="1">
    <citation type="journal article" date="2011" name="J. Bacteriol.">
        <title>Genome sequences of eight morphologically diverse alphaproteobacteria.</title>
        <authorList>
            <consortium name="US DOE Joint Genome Institute"/>
            <person name="Brown P.J."/>
            <person name="Kysela D.T."/>
            <person name="Buechlein A."/>
            <person name="Hemmerich C."/>
            <person name="Brun Y.V."/>
        </authorList>
    </citation>
    <scope>NUCLEOTIDE SEQUENCE [LARGE SCALE GENOMIC DNA]</scope>
    <source>
        <strain evidence="3">ATCC 49814 / DSM 5838 / IFAM 1418</strain>
    </source>
</reference>
<dbReference type="OrthoDB" id="1495896at2"/>
<keyword evidence="1" id="KW-0472">Membrane</keyword>
<dbReference type="RefSeq" id="WP_015827514.1">
    <property type="nucleotide sequence ID" value="NC_012982.1"/>
</dbReference>
<dbReference type="InterPro" id="IPR008620">
    <property type="entry name" value="FixH"/>
</dbReference>
<name>C6XJR9_HIRBI</name>
<dbReference type="Proteomes" id="UP000002745">
    <property type="component" value="Chromosome"/>
</dbReference>
<keyword evidence="1" id="KW-0812">Transmembrane</keyword>
<organism evidence="2 3">
    <name type="scientific">Hirschia baltica (strain ATCC 49814 / DSM 5838 / IFAM 1418)</name>
    <dbReference type="NCBI Taxonomy" id="582402"/>
    <lineage>
        <taxon>Bacteria</taxon>
        <taxon>Pseudomonadati</taxon>
        <taxon>Pseudomonadota</taxon>
        <taxon>Alphaproteobacteria</taxon>
        <taxon>Hyphomonadales</taxon>
        <taxon>Hyphomonadaceae</taxon>
        <taxon>Hirschia</taxon>
    </lineage>
</organism>
<dbReference type="Pfam" id="PF05751">
    <property type="entry name" value="FixH"/>
    <property type="match status" value="1"/>
</dbReference>
<dbReference type="HOGENOM" id="CLU_111458_0_0_5"/>
<dbReference type="KEGG" id="hba:Hbal_1676"/>
<evidence type="ECO:0000313" key="2">
    <source>
        <dbReference type="EMBL" id="ACT59364.1"/>
    </source>
</evidence>
<gene>
    <name evidence="2" type="ordered locus">Hbal_1676</name>
</gene>
<protein>
    <submittedName>
        <fullName evidence="2">FixH family protein</fullName>
    </submittedName>
</protein>
<sequence length="168" mass="19269">MEKTNSSKTKLTGKHVLFMFLAFFGVIFIVNGIFLSQAIKSFPGEISKKSYVQGINYNDTIHEMHQQVLLGWRSEIGVMHSEDTQKNSVLVARFFDRDDQPLNELQVNAVLNQHSSKHQNVSFPMQFSTNGEYAHPIDSLETGRWTVQIEVKKSSEIFFKAQKEIFIP</sequence>
<feature type="transmembrane region" description="Helical" evidence="1">
    <location>
        <begin position="16"/>
        <end position="39"/>
    </location>
</feature>
<keyword evidence="1" id="KW-1133">Transmembrane helix</keyword>
<accession>C6XJR9</accession>
<dbReference type="STRING" id="582402.Hbal_1676"/>
<dbReference type="eggNOG" id="COG5456">
    <property type="taxonomic scope" value="Bacteria"/>
</dbReference>
<dbReference type="EMBL" id="CP001678">
    <property type="protein sequence ID" value="ACT59364.1"/>
    <property type="molecule type" value="Genomic_DNA"/>
</dbReference>
<dbReference type="AlphaFoldDB" id="C6XJR9"/>
<proteinExistence type="predicted"/>
<evidence type="ECO:0000313" key="3">
    <source>
        <dbReference type="Proteomes" id="UP000002745"/>
    </source>
</evidence>
<keyword evidence="3" id="KW-1185">Reference proteome</keyword>
<evidence type="ECO:0000256" key="1">
    <source>
        <dbReference type="SAM" id="Phobius"/>
    </source>
</evidence>